<feature type="transmembrane region" description="Helical" evidence="16">
    <location>
        <begin position="149"/>
        <end position="167"/>
    </location>
</feature>
<dbReference type="InterPro" id="IPR001696">
    <property type="entry name" value="Na_channel_asu"/>
</dbReference>
<evidence type="ECO:0000256" key="5">
    <source>
        <dbReference type="ARBA" id="ARBA00022692"/>
    </source>
</evidence>
<evidence type="ECO:0000256" key="12">
    <source>
        <dbReference type="ARBA" id="ARBA00023157"/>
    </source>
</evidence>
<feature type="transmembrane region" description="Helical" evidence="16">
    <location>
        <begin position="187"/>
        <end position="206"/>
    </location>
</feature>
<dbReference type="CDD" id="cd13433">
    <property type="entry name" value="Na_channel_gate"/>
    <property type="match status" value="1"/>
</dbReference>
<dbReference type="PANTHER" id="PTHR10037">
    <property type="entry name" value="VOLTAGE-GATED CATION CHANNEL CALCIUM AND SODIUM"/>
    <property type="match status" value="1"/>
</dbReference>
<keyword evidence="8 16" id="KW-1133">Transmembrane helix</keyword>
<feature type="transmembrane region" description="Helical" evidence="16">
    <location>
        <begin position="1531"/>
        <end position="1548"/>
    </location>
</feature>
<dbReference type="InterPro" id="IPR043203">
    <property type="entry name" value="VGCC_Ca_Na"/>
</dbReference>
<dbReference type="GO" id="GO:0086002">
    <property type="term" value="P:cardiac muscle cell action potential involved in contraction"/>
    <property type="evidence" value="ECO:0000318"/>
    <property type="project" value="GO_Central"/>
</dbReference>
<keyword evidence="9 16" id="KW-0915">Sodium</keyword>
<dbReference type="InterPro" id="IPR005821">
    <property type="entry name" value="Ion_trans_dom"/>
</dbReference>
<feature type="transmembrane region" description="Helical" evidence="16">
    <location>
        <begin position="1209"/>
        <end position="1228"/>
    </location>
</feature>
<sequence length="2030" mass="229348">MDVAAVITKENINNVNYRRLTKEAIGEGNERYEAKKERQRLIKTGKRPDLEDEEEEEMEEKRGKESEYDSDFASGSVCPFKLGPFPRKLLSTPIEELDPARQEDRSFVVVGRKFKTSQIFRFTTNDALYCLSPLNPLRRLMIKIYTNEFFDLFVILTIIANCVFLMLDTPRPPEVEEPTYLKIAEYIFTTIYSVEMFVKIFARGFALHPHTYMRDAWNWLDFFVIVLAYITFGLVESGVDIGNFNFLRTFRVLRALKTISVVPGLKSIINALIRSTKMLGEVMLLTVFALCIIALLALQLFMGKLTRKCVANIPPVDFNISDEYFFNFTQDPANWLTWNSDPVICSNMTLGGRDWSLCPENYTCLEGIGDNPNDGYTNFDNIGYSMLTCFQLITLDYWENVYNNILKAQGPYAVFFFLTTVMFGAFYLINLMLAVVSMAYTEEMENQGKEKAKKMKQKKDNVMHLDAKKLQKLAAKKKKKKQKKQAEQDGQEESQQGSQVPMLTNGKENAGYTGEGAAPGTAETNRQDDSISDVGSKISGKFAMKALLSTYNKPIGAGAVDADQDTEMNDGMTDINDAMTENIDSVSGIGSKNDSDSQAKQSTAGGDDDDEEAIPFNEDDPDNLKNYPCCDYNCCCGCCRRNFICTFPHYRRWRKVQYIASWVVLDPLMDLFITLCILGNTAFLMMDHEEISDSLAYISEEGNKVFTYIFTIECVLKLIALDKKFFKNPWNVFDLFVVCVSLLEFGLANVEGLSVLRSFRLLRVLKLAQSWTTMRTLLSIIASAITAIGNVMIVLLIVMFIFAVIGMQILGGSYTPENFGVATFEEIPPWTFQDFQHSIMLIFRILCGEWIEPLYDCMNVGNKPFCVILFIATLIVGNIMMLNLFLALLLNSFASDSLQNKKAASESKLILAFRKIGRFLKCLVRPCLCCKKYKNKNKIGDSVENLKALANGNGTTKKNGVIPIENGHGGKATIHEFIVVEDVGNNEDKISTIDIDNGSQTVIRHRNQLTTNGYHLHPALASSNGNLPVMYTNGGSYHGSAVSLRSLPNRPHVAFVTPAPVPAILPPPRVTPSLRLDPADARENDSLADDAGNCPLVIRTNAETGEFEPPRSVAATPIAGRSVSHASLHSIASRRDTAVIVQTTATMEEPILEDPVKDCLPRLCASFYAKKCSCIPCCLDANESNWAYRWRRYREIMFTVCEHKVFETFIIVVIFGSSFTLIFEDIYLDLHPRRQEILKILNYVFFGIFVVEMLIKWSGYGFVKYFTSFWCWLDFCIVLVGLLSLLGDVIGLTNFAAFRALRTLRALRPLRAISRWEGMKIVVNAVVHAIPSIANVLLVCAMIWLIFSIMGVLFFKGVFDRCVDEFGDRLLHTIVNNKSECLEKNYSWETPPINFNNVGLGYVALFQVTTFEGWMEAMAAAVDSRGSREENLQPIKDNRFYYYVYFVILIVFGSFFLLNLFIGVIIDNFNALKRKYEGDSSMDMLLSTSQKQYYQTMRRMGVKKPTKQIKQPTAGNKIQNFFYRLTTSNKFELVIVTVIVMNMILMMIDHYGMSQELTDITAKFNIVFTSIFVCEAVLKLIGYSWYYFKIPWNVFDIIVVIFSVLGIVLDDVLNSVFINPTLLRVLRLFRIGRVLRLVKQAKGIRKLLFALVISLPALLNIGILLLLVIFVFSIIGMSQFGHIKLDGALDKTTNFQTWVNSALLLFRLSTSAGWNDVLDPMMIQEPDCDPNFEGLPNGNCGGFYIPIFFSTVYLVITFLVVINTYIAVILENFSQAHAQEEVGITEDDFGMFYQIWEKYDPSASQFIKYEQLSEFCDALELPLRLARPNRIKIAALDMPIYDGFRLHCLDVLFALTKRVLADVEESEDFTELQKQMAEKFAESFPDREQNQPTTTTMKINKMSQAAKIVQRAYRFFRLRREISKAASANRASQASAANSRRNSVTHEPARLNLDVSHGSSLGPAMELPGQLGLSRSATPMIPEENLDNSATHNKAEKYQLEEQGSEIQTIDASVDIVGSQNTNEDSTTQV</sequence>
<organism evidence="19 20">
    <name type="scientific">Strongylocentrotus purpuratus</name>
    <name type="common">Purple sea urchin</name>
    <dbReference type="NCBI Taxonomy" id="7668"/>
    <lineage>
        <taxon>Eukaryota</taxon>
        <taxon>Metazoa</taxon>
        <taxon>Echinodermata</taxon>
        <taxon>Eleutherozoa</taxon>
        <taxon>Echinozoa</taxon>
        <taxon>Echinoidea</taxon>
        <taxon>Euechinoidea</taxon>
        <taxon>Echinacea</taxon>
        <taxon>Camarodonta</taxon>
        <taxon>Echinidea</taxon>
        <taxon>Strongylocentrotidae</taxon>
        <taxon>Strongylocentrotus</taxon>
    </lineage>
</organism>
<keyword evidence="11 16" id="KW-0472">Membrane</keyword>
<reference evidence="20" key="1">
    <citation type="submission" date="2015-02" db="EMBL/GenBank/DDBJ databases">
        <title>Genome sequencing for Strongylocentrotus purpuratus.</title>
        <authorList>
            <person name="Murali S."/>
            <person name="Liu Y."/>
            <person name="Vee V."/>
            <person name="English A."/>
            <person name="Wang M."/>
            <person name="Skinner E."/>
            <person name="Han Y."/>
            <person name="Muzny D.M."/>
            <person name="Worley K.C."/>
            <person name="Gibbs R.A."/>
        </authorList>
    </citation>
    <scope>NUCLEOTIDE SEQUENCE</scope>
</reference>
<evidence type="ECO:0000256" key="17">
    <source>
        <dbReference type="SAM" id="MobiDB-lite"/>
    </source>
</evidence>
<dbReference type="InterPro" id="IPR027359">
    <property type="entry name" value="Volt_channel_dom_sf"/>
</dbReference>
<feature type="transmembrane region" description="Helical" evidence="16">
    <location>
        <begin position="776"/>
        <end position="805"/>
    </location>
</feature>
<feature type="region of interest" description="Disordered" evidence="17">
    <location>
        <begin position="584"/>
        <end position="619"/>
    </location>
</feature>
<evidence type="ECO:0000256" key="10">
    <source>
        <dbReference type="ARBA" id="ARBA00023065"/>
    </source>
</evidence>
<feature type="region of interest" description="Disordered" evidence="17">
    <location>
        <begin position="476"/>
        <end position="532"/>
    </location>
</feature>
<dbReference type="Proteomes" id="UP000007110">
    <property type="component" value="Unassembled WGS sequence"/>
</dbReference>
<comment type="function">
    <text evidence="16">Mediates the voltage-dependent sodium ion permeability of excitable membranes. Assuming opened or closed conformations in response to the voltage difference across the membrane, the protein forms a sodium-selective channel through which Na(+) ions may pass in accordance with their electrochemical gradient.</text>
</comment>
<dbReference type="Gene3D" id="1.10.287.70">
    <property type="match status" value="4"/>
</dbReference>
<feature type="transmembrane region" description="Helical" evidence="16">
    <location>
        <begin position="1743"/>
        <end position="1770"/>
    </location>
</feature>
<dbReference type="Gene3D" id="1.10.238.10">
    <property type="entry name" value="EF-hand"/>
    <property type="match status" value="1"/>
</dbReference>
<feature type="transmembrane region" description="Helical" evidence="16">
    <location>
        <begin position="1272"/>
        <end position="1301"/>
    </location>
</feature>
<dbReference type="SUPFAM" id="SSF81324">
    <property type="entry name" value="Voltage-gated potassium channels"/>
    <property type="match status" value="4"/>
</dbReference>
<feature type="compositionally biased region" description="Polar residues" evidence="17">
    <location>
        <begin position="584"/>
        <end position="604"/>
    </location>
</feature>
<feature type="transmembrane region" description="Helical" evidence="16">
    <location>
        <begin position="1560"/>
        <end position="1578"/>
    </location>
</feature>
<feature type="transmembrane region" description="Helical" evidence="16">
    <location>
        <begin position="1440"/>
        <end position="1466"/>
    </location>
</feature>
<keyword evidence="4" id="KW-1003">Cell membrane</keyword>
<keyword evidence="2 16" id="KW-0813">Transport</keyword>
<feature type="compositionally biased region" description="Basic and acidic residues" evidence="17">
    <location>
        <begin position="26"/>
        <end position="40"/>
    </location>
</feature>
<evidence type="ECO:0000256" key="8">
    <source>
        <dbReference type="ARBA" id="ARBA00022989"/>
    </source>
</evidence>
<feature type="transmembrane region" description="Helical" evidence="16">
    <location>
        <begin position="1240"/>
        <end position="1260"/>
    </location>
</feature>
<dbReference type="PANTHER" id="PTHR10037:SF62">
    <property type="entry name" value="SODIUM CHANNEL PROTEIN 60E"/>
    <property type="match status" value="1"/>
</dbReference>
<proteinExistence type="inferred from homology"/>
<evidence type="ECO:0000256" key="9">
    <source>
        <dbReference type="ARBA" id="ARBA00023053"/>
    </source>
</evidence>
<keyword evidence="7 16" id="KW-0851">Voltage-gated channel</keyword>
<feature type="compositionally biased region" description="Acidic residues" evidence="17">
    <location>
        <begin position="606"/>
        <end position="619"/>
    </location>
</feature>
<name>A0A7M7SUY6_STRPU</name>
<dbReference type="Pfam" id="PF00520">
    <property type="entry name" value="Ion_trans"/>
    <property type="match status" value="4"/>
</dbReference>
<dbReference type="Gene3D" id="1.20.120.350">
    <property type="entry name" value="Voltage-gated potassium channels. Chain C"/>
    <property type="match status" value="4"/>
</dbReference>
<dbReference type="FunCoup" id="A0A7M7SUY6">
    <property type="interactions" value="1078"/>
</dbReference>
<dbReference type="GO" id="GO:0005248">
    <property type="term" value="F:voltage-gated sodium channel activity"/>
    <property type="evidence" value="ECO:0000318"/>
    <property type="project" value="GO_Central"/>
</dbReference>
<evidence type="ECO:0000313" key="19">
    <source>
        <dbReference type="EnsemblMetazoa" id="XP_030833313"/>
    </source>
</evidence>
<evidence type="ECO:0000256" key="13">
    <source>
        <dbReference type="ARBA" id="ARBA00023180"/>
    </source>
</evidence>
<feature type="transmembrane region" description="Helical" evidence="16">
    <location>
        <begin position="865"/>
        <end position="890"/>
    </location>
</feature>
<keyword evidence="3 16" id="KW-0894">Sodium channel</keyword>
<evidence type="ECO:0000259" key="18">
    <source>
        <dbReference type="Pfam" id="PF00520"/>
    </source>
</evidence>
<keyword evidence="6" id="KW-0677">Repeat</keyword>
<feature type="transmembrane region" description="Helical" evidence="16">
    <location>
        <begin position="412"/>
        <end position="441"/>
    </location>
</feature>
<dbReference type="FunFam" id="1.10.238.10:FF:000002">
    <property type="entry name" value="Sodium channel protein"/>
    <property type="match status" value="1"/>
</dbReference>
<evidence type="ECO:0000256" key="6">
    <source>
        <dbReference type="ARBA" id="ARBA00022737"/>
    </source>
</evidence>
<comment type="caution">
    <text evidence="16">Lacks conserved residue(s) required for the propagation of feature annotation.</text>
</comment>
<evidence type="ECO:0000256" key="16">
    <source>
        <dbReference type="RuleBase" id="RU361132"/>
    </source>
</evidence>
<feature type="region of interest" description="Disordered" evidence="17">
    <location>
        <begin position="26"/>
        <end position="70"/>
    </location>
</feature>
<dbReference type="KEGG" id="spu:588616"/>
<dbReference type="OMA" id="HDQLRLD"/>
<dbReference type="OrthoDB" id="2984333at2759"/>
<protein>
    <recommendedName>
        <fullName evidence="16">Sodium channel protein</fullName>
    </recommendedName>
</protein>
<comment type="similarity">
    <text evidence="16">Belongs to the sodium channel (TC 1.A.1.10) family.</text>
</comment>
<feature type="transmembrane region" description="Helical" evidence="16">
    <location>
        <begin position="1321"/>
        <end position="1347"/>
    </location>
</feature>
<dbReference type="InParanoid" id="A0A7M7SUY6"/>
<evidence type="ECO:0000256" key="3">
    <source>
        <dbReference type="ARBA" id="ARBA00022461"/>
    </source>
</evidence>
<evidence type="ECO:0000256" key="2">
    <source>
        <dbReference type="ARBA" id="ARBA00022448"/>
    </source>
</evidence>
<reference evidence="19" key="2">
    <citation type="submission" date="2021-01" db="UniProtKB">
        <authorList>
            <consortium name="EnsemblMetazoa"/>
        </authorList>
    </citation>
    <scope>IDENTIFICATION</scope>
</reference>
<keyword evidence="15 16" id="KW-0407">Ion channel</keyword>
<dbReference type="GO" id="GO:0035725">
    <property type="term" value="P:sodium ion transmembrane transport"/>
    <property type="evidence" value="ECO:0000318"/>
    <property type="project" value="GO_Central"/>
</dbReference>
<dbReference type="GO" id="GO:0001518">
    <property type="term" value="C:voltage-gated sodium channel complex"/>
    <property type="evidence" value="ECO:0000318"/>
    <property type="project" value="GO_Central"/>
</dbReference>
<evidence type="ECO:0000256" key="15">
    <source>
        <dbReference type="ARBA" id="ARBA00023303"/>
    </source>
</evidence>
<evidence type="ECO:0000256" key="14">
    <source>
        <dbReference type="ARBA" id="ARBA00023201"/>
    </source>
</evidence>
<evidence type="ECO:0000256" key="4">
    <source>
        <dbReference type="ARBA" id="ARBA00022475"/>
    </source>
</evidence>
<dbReference type="PRINTS" id="PR00170">
    <property type="entry name" value="NACHANNEL"/>
</dbReference>
<feature type="domain" description="Ion transport" evidence="18">
    <location>
        <begin position="1203"/>
        <end position="1475"/>
    </location>
</feature>
<evidence type="ECO:0000256" key="1">
    <source>
        <dbReference type="ARBA" id="ARBA00004651"/>
    </source>
</evidence>
<dbReference type="RefSeq" id="XP_030833313.1">
    <property type="nucleotide sequence ID" value="XM_030977453.1"/>
</dbReference>
<evidence type="ECO:0000313" key="20">
    <source>
        <dbReference type="Proteomes" id="UP000007110"/>
    </source>
</evidence>
<keyword evidence="20" id="KW-1185">Reference proteome</keyword>
<keyword evidence="12" id="KW-1015">Disulfide bond</keyword>
<comment type="subcellular location">
    <subcellularLocation>
        <location evidence="1 16">Cell membrane</location>
        <topology evidence="1 16">Multi-pass membrane protein</topology>
    </subcellularLocation>
</comment>
<feature type="transmembrane region" description="Helical" evidence="16">
    <location>
        <begin position="1647"/>
        <end position="1675"/>
    </location>
</feature>
<feature type="transmembrane region" description="Helical" evidence="16">
    <location>
        <begin position="282"/>
        <end position="302"/>
    </location>
</feature>
<evidence type="ECO:0000256" key="11">
    <source>
        <dbReference type="ARBA" id="ARBA00023136"/>
    </source>
</evidence>
<feature type="transmembrane region" description="Helical" evidence="16">
    <location>
        <begin position="1590"/>
        <end position="1609"/>
    </location>
</feature>
<dbReference type="FunFam" id="1.20.120.350:FF:000059">
    <property type="entry name" value="Sodium channel protein"/>
    <property type="match status" value="1"/>
</dbReference>
<feature type="transmembrane region" description="Helical" evidence="16">
    <location>
        <begin position="218"/>
        <end position="235"/>
    </location>
</feature>
<dbReference type="InterPro" id="IPR044564">
    <property type="entry name" value="Na_chnl_inactivation_gate"/>
</dbReference>
<dbReference type="FunFam" id="1.20.120.350:FF:000075">
    <property type="entry name" value="Sodium channel protein"/>
    <property type="match status" value="1"/>
</dbReference>
<keyword evidence="10 16" id="KW-0406">Ion transport</keyword>
<dbReference type="FunFam" id="1.10.287.70:FF:000217">
    <property type="entry name" value="Sodium channel protein"/>
    <property type="match status" value="1"/>
</dbReference>
<feature type="domain" description="Ion transport" evidence="18">
    <location>
        <begin position="1531"/>
        <end position="1780"/>
    </location>
</feature>
<feature type="domain" description="Ion transport" evidence="18">
    <location>
        <begin position="148"/>
        <end position="446"/>
    </location>
</feature>
<keyword evidence="5 16" id="KW-0812">Transmembrane</keyword>
<dbReference type="FunFam" id="1.10.287.70:FF:000001">
    <property type="entry name" value="Sodium channel protein"/>
    <property type="match status" value="1"/>
</dbReference>
<dbReference type="GeneID" id="588616"/>
<keyword evidence="13" id="KW-0325">Glycoprotein</keyword>
<evidence type="ECO:0000256" key="7">
    <source>
        <dbReference type="ARBA" id="ARBA00022882"/>
    </source>
</evidence>
<keyword evidence="14 16" id="KW-0739">Sodium transport</keyword>
<accession>A0A7M7SUY6</accession>
<dbReference type="FunFam" id="1.20.120.350:FF:000019">
    <property type="entry name" value="Sodium channel protein"/>
    <property type="match status" value="1"/>
</dbReference>
<dbReference type="EnsemblMetazoa" id="XM_030977453">
    <property type="protein sequence ID" value="XP_030833313"/>
    <property type="gene ID" value="LOC588616"/>
</dbReference>
<feature type="domain" description="Ion transport" evidence="18">
    <location>
        <begin position="667"/>
        <end position="897"/>
    </location>
</feature>